<dbReference type="InterPro" id="IPR050807">
    <property type="entry name" value="TransReg_Diox_bact_type"/>
</dbReference>
<dbReference type="EMBL" id="JAESWB010000134">
    <property type="protein sequence ID" value="MBL4952090.1"/>
    <property type="molecule type" value="Genomic_DNA"/>
</dbReference>
<dbReference type="CDD" id="cd00093">
    <property type="entry name" value="HTH_XRE"/>
    <property type="match status" value="1"/>
</dbReference>
<evidence type="ECO:0000256" key="2">
    <source>
        <dbReference type="PROSITE-ProRule" id="PRU00339"/>
    </source>
</evidence>
<dbReference type="InterPro" id="IPR001387">
    <property type="entry name" value="Cro/C1-type_HTH"/>
</dbReference>
<dbReference type="InterPro" id="IPR011990">
    <property type="entry name" value="TPR-like_helical_dom_sf"/>
</dbReference>
<reference evidence="4 5" key="1">
    <citation type="submission" date="2021-01" db="EMBL/GenBank/DDBJ databases">
        <title>Genome public.</title>
        <authorList>
            <person name="Liu C."/>
            <person name="Sun Q."/>
        </authorList>
    </citation>
    <scope>NUCLEOTIDE SEQUENCE [LARGE SCALE GENOMIC DNA]</scope>
    <source>
        <strain evidence="4 5">YIM B02564</strain>
    </source>
</reference>
<feature type="domain" description="HTH cro/C1-type" evidence="3">
    <location>
        <begin position="8"/>
        <end position="62"/>
    </location>
</feature>
<dbReference type="PROSITE" id="PS50005">
    <property type="entry name" value="TPR"/>
    <property type="match status" value="1"/>
</dbReference>
<dbReference type="SUPFAM" id="SSF47413">
    <property type="entry name" value="lambda repressor-like DNA-binding domains"/>
    <property type="match status" value="1"/>
</dbReference>
<evidence type="ECO:0000259" key="3">
    <source>
        <dbReference type="PROSITE" id="PS50943"/>
    </source>
</evidence>
<proteinExistence type="predicted"/>
<dbReference type="Gene3D" id="1.10.260.40">
    <property type="entry name" value="lambda repressor-like DNA-binding domains"/>
    <property type="match status" value="1"/>
</dbReference>
<dbReference type="Pfam" id="PF01381">
    <property type="entry name" value="HTH_3"/>
    <property type="match status" value="1"/>
</dbReference>
<keyword evidence="1" id="KW-0238">DNA-binding</keyword>
<sequence>MIHIGKILKTKRKEANLSQKELAEKIHLSQSLISQLEKGKITPSLDVVQKLAHFFNLPVSHFMAEKEWEEGKEIETNQYYAEDTLDYIRLLFYQEQYEDAMKTIEQSLGTPLFQHETYYALIMLWKVMILKEQRKFEEAVKLCQYLLEDYTPYYSRVSLAQLYYHMGVCSLPIYLLEPKEFRFFDNSRTDQSIFLKSKECLIKAKNYLKGIYQHGRLYKEILYALGVLTASLGDFSNAMSYFKQCSRMYEEEISAYTKLVSNIEKIKYKIKEHPDKDTLTYDQVLSYDALFGQGLRRKA</sequence>
<dbReference type="InterPro" id="IPR019734">
    <property type="entry name" value="TPR_rpt"/>
</dbReference>
<dbReference type="PROSITE" id="PS50943">
    <property type="entry name" value="HTH_CROC1"/>
    <property type="match status" value="1"/>
</dbReference>
<keyword evidence="2" id="KW-0802">TPR repeat</keyword>
<keyword evidence="5" id="KW-1185">Reference proteome</keyword>
<gene>
    <name evidence="4" type="ORF">JK635_07685</name>
</gene>
<organism evidence="4 5">
    <name type="scientific">Neobacillus paridis</name>
    <dbReference type="NCBI Taxonomy" id="2803862"/>
    <lineage>
        <taxon>Bacteria</taxon>
        <taxon>Bacillati</taxon>
        <taxon>Bacillota</taxon>
        <taxon>Bacilli</taxon>
        <taxon>Bacillales</taxon>
        <taxon>Bacillaceae</taxon>
        <taxon>Neobacillus</taxon>
    </lineage>
</organism>
<dbReference type="PANTHER" id="PTHR46797:SF1">
    <property type="entry name" value="METHYLPHOSPHONATE SYNTHASE"/>
    <property type="match status" value="1"/>
</dbReference>
<dbReference type="RefSeq" id="WP_202653369.1">
    <property type="nucleotide sequence ID" value="NZ_JAESWB010000134.1"/>
</dbReference>
<dbReference type="PANTHER" id="PTHR46797">
    <property type="entry name" value="HTH-TYPE TRANSCRIPTIONAL REGULATOR"/>
    <property type="match status" value="1"/>
</dbReference>
<dbReference type="InterPro" id="IPR010982">
    <property type="entry name" value="Lambda_DNA-bd_dom_sf"/>
</dbReference>
<evidence type="ECO:0000313" key="4">
    <source>
        <dbReference type="EMBL" id="MBL4952090.1"/>
    </source>
</evidence>
<feature type="repeat" description="TPR" evidence="2">
    <location>
        <begin position="219"/>
        <end position="252"/>
    </location>
</feature>
<comment type="caution">
    <text evidence="4">The sequence shown here is derived from an EMBL/GenBank/DDBJ whole genome shotgun (WGS) entry which is preliminary data.</text>
</comment>
<dbReference type="SUPFAM" id="SSF48452">
    <property type="entry name" value="TPR-like"/>
    <property type="match status" value="2"/>
</dbReference>
<name>A0ABS1TLC5_9BACI</name>
<evidence type="ECO:0000313" key="5">
    <source>
        <dbReference type="Proteomes" id="UP000623967"/>
    </source>
</evidence>
<dbReference type="Proteomes" id="UP000623967">
    <property type="component" value="Unassembled WGS sequence"/>
</dbReference>
<protein>
    <submittedName>
        <fullName evidence="4">Helix-turn-helix transcriptional regulator</fullName>
    </submittedName>
</protein>
<dbReference type="Gene3D" id="1.25.40.10">
    <property type="entry name" value="Tetratricopeptide repeat domain"/>
    <property type="match status" value="1"/>
</dbReference>
<evidence type="ECO:0000256" key="1">
    <source>
        <dbReference type="ARBA" id="ARBA00023125"/>
    </source>
</evidence>
<accession>A0ABS1TLC5</accession>
<dbReference type="SMART" id="SM00530">
    <property type="entry name" value="HTH_XRE"/>
    <property type="match status" value="1"/>
</dbReference>